<gene>
    <name evidence="2" type="ORF">NIES30_14110</name>
</gene>
<evidence type="ECO:0000313" key="3">
    <source>
        <dbReference type="Proteomes" id="UP000185557"/>
    </source>
</evidence>
<dbReference type="RefSeq" id="WP_073609062.1">
    <property type="nucleotide sequence ID" value="NZ_MRCG01000010.1"/>
</dbReference>
<protein>
    <recommendedName>
        <fullName evidence="1">DUF4268 domain-containing protein</fullName>
    </recommendedName>
</protein>
<keyword evidence="3" id="KW-1185">Reference proteome</keyword>
<dbReference type="OrthoDB" id="570199at2"/>
<evidence type="ECO:0000313" key="2">
    <source>
        <dbReference type="EMBL" id="OKH47114.1"/>
    </source>
</evidence>
<sequence>MPKRAAQPKLGRLEKLDPTDYWQTQADFQQWFAEAETLDLLGEAAGLSLDLPKTDPLPELGYALLTETDTGALVLVAAHLDEPELSDLGQLLAWAAAENAAAVLWVAPSFSAAAALTFDWLDQSSEVTFLGLTVELWQIGKAAMAANFIPVCGAVEDSEADLEVEELENVAPREPEPEPLTPLQQQHLEFWSGLCDRMDRQGSLVKPGSPTPEATMGFAIARAGFRLNAILDRDHGSLYTELLLSGIDAQPHFHLLAEEREAIADEMGLPLIWDGTGDQACMVASTLAEVNLDDRDRWPDYQAWFCDCLERFYEAFFDRIKRLDANGYQPLPKRAAITDTLVLPARPRG</sequence>
<dbReference type="Pfam" id="PF14088">
    <property type="entry name" value="DUF4268"/>
    <property type="match status" value="1"/>
</dbReference>
<evidence type="ECO:0000259" key="1">
    <source>
        <dbReference type="Pfam" id="PF14088"/>
    </source>
</evidence>
<accession>A0A1U7J3S8</accession>
<dbReference type="STRING" id="549789.NIES30_14110"/>
<dbReference type="Proteomes" id="UP000185557">
    <property type="component" value="Unassembled WGS sequence"/>
</dbReference>
<reference evidence="2 3" key="1">
    <citation type="submission" date="2016-11" db="EMBL/GenBank/DDBJ databases">
        <title>Draft Genome Sequences of Nine Cyanobacterial Strains from Diverse Habitats.</title>
        <authorList>
            <person name="Zhu T."/>
            <person name="Hou S."/>
            <person name="Lu X."/>
            <person name="Hess W.R."/>
        </authorList>
    </citation>
    <scope>NUCLEOTIDE SEQUENCE [LARGE SCALE GENOMIC DNA]</scope>
    <source>
        <strain evidence="2 3">NIES-30</strain>
    </source>
</reference>
<proteinExistence type="predicted"/>
<comment type="caution">
    <text evidence="2">The sequence shown here is derived from an EMBL/GenBank/DDBJ whole genome shotgun (WGS) entry which is preliminary data.</text>
</comment>
<dbReference type="InterPro" id="IPR025364">
    <property type="entry name" value="DUF4268"/>
</dbReference>
<organism evidence="2 3">
    <name type="scientific">Phormidium tenue NIES-30</name>
    <dbReference type="NCBI Taxonomy" id="549789"/>
    <lineage>
        <taxon>Bacteria</taxon>
        <taxon>Bacillati</taxon>
        <taxon>Cyanobacteriota</taxon>
        <taxon>Cyanophyceae</taxon>
        <taxon>Oscillatoriophycideae</taxon>
        <taxon>Oscillatoriales</taxon>
        <taxon>Oscillatoriaceae</taxon>
        <taxon>Phormidium</taxon>
    </lineage>
</organism>
<name>A0A1U7J3S8_9CYAN</name>
<feature type="domain" description="DUF4268" evidence="1">
    <location>
        <begin position="187"/>
        <end position="319"/>
    </location>
</feature>
<dbReference type="AlphaFoldDB" id="A0A1U7J3S8"/>
<dbReference type="EMBL" id="MRCG01000010">
    <property type="protein sequence ID" value="OKH47114.1"/>
    <property type="molecule type" value="Genomic_DNA"/>
</dbReference>